<keyword evidence="4" id="KW-1185">Reference proteome</keyword>
<feature type="chain" id="PRO_5041369119" evidence="2">
    <location>
        <begin position="19"/>
        <end position="96"/>
    </location>
</feature>
<accession>A0AA40CMM4</accession>
<feature type="region of interest" description="Disordered" evidence="1">
    <location>
        <begin position="25"/>
        <end position="48"/>
    </location>
</feature>
<evidence type="ECO:0000256" key="1">
    <source>
        <dbReference type="SAM" id="MobiDB-lite"/>
    </source>
</evidence>
<dbReference type="EMBL" id="JAULSV010000005">
    <property type="protein sequence ID" value="KAK0642983.1"/>
    <property type="molecule type" value="Genomic_DNA"/>
</dbReference>
<name>A0AA40CMM4_9PEZI</name>
<sequence>MLITNLLAIACHVAVSLGAALPQPHGISARDLTDGSADTATTCSGSKLDNLPPMDWKRVKRGETNVIRIEPPDWRRDEQGTDANGPKGPGWKRGCV</sequence>
<dbReference type="AlphaFoldDB" id="A0AA40CMM4"/>
<comment type="caution">
    <text evidence="3">The sequence shown here is derived from an EMBL/GenBank/DDBJ whole genome shotgun (WGS) entry which is preliminary data.</text>
</comment>
<evidence type="ECO:0000313" key="3">
    <source>
        <dbReference type="EMBL" id="KAK0642983.1"/>
    </source>
</evidence>
<feature type="compositionally biased region" description="Polar residues" evidence="1">
    <location>
        <begin position="36"/>
        <end position="47"/>
    </location>
</feature>
<keyword evidence="2" id="KW-0732">Signal</keyword>
<proteinExistence type="predicted"/>
<protein>
    <submittedName>
        <fullName evidence="3">Uncharacterized protein</fullName>
    </submittedName>
</protein>
<feature type="signal peptide" evidence="2">
    <location>
        <begin position="1"/>
        <end position="18"/>
    </location>
</feature>
<organism evidence="3 4">
    <name type="scientific">Cercophora newfieldiana</name>
    <dbReference type="NCBI Taxonomy" id="92897"/>
    <lineage>
        <taxon>Eukaryota</taxon>
        <taxon>Fungi</taxon>
        <taxon>Dikarya</taxon>
        <taxon>Ascomycota</taxon>
        <taxon>Pezizomycotina</taxon>
        <taxon>Sordariomycetes</taxon>
        <taxon>Sordariomycetidae</taxon>
        <taxon>Sordariales</taxon>
        <taxon>Lasiosphaeriaceae</taxon>
        <taxon>Cercophora</taxon>
    </lineage>
</organism>
<reference evidence="3" key="1">
    <citation type="submission" date="2023-06" db="EMBL/GenBank/DDBJ databases">
        <title>Genome-scale phylogeny and comparative genomics of the fungal order Sordariales.</title>
        <authorList>
            <consortium name="Lawrence Berkeley National Laboratory"/>
            <person name="Hensen N."/>
            <person name="Bonometti L."/>
            <person name="Westerberg I."/>
            <person name="Brannstrom I.O."/>
            <person name="Guillou S."/>
            <person name="Cros-Aarteil S."/>
            <person name="Calhoun S."/>
            <person name="Haridas S."/>
            <person name="Kuo A."/>
            <person name="Mondo S."/>
            <person name="Pangilinan J."/>
            <person name="Riley R."/>
            <person name="Labutti K."/>
            <person name="Andreopoulos B."/>
            <person name="Lipzen A."/>
            <person name="Chen C."/>
            <person name="Yanf M."/>
            <person name="Daum C."/>
            <person name="Ng V."/>
            <person name="Clum A."/>
            <person name="Steindorff A."/>
            <person name="Ohm R."/>
            <person name="Martin F."/>
            <person name="Silar P."/>
            <person name="Natvig D."/>
            <person name="Lalanne C."/>
            <person name="Gautier V."/>
            <person name="Ament-Velasquez S.L."/>
            <person name="Kruys A."/>
            <person name="Hutchinson M.I."/>
            <person name="Powell A.J."/>
            <person name="Barry K."/>
            <person name="Miller A.N."/>
            <person name="Grigoriev I.V."/>
            <person name="Debuchy R."/>
            <person name="Gladieux P."/>
            <person name="Thoren M.H."/>
            <person name="Johannesson H."/>
        </authorList>
    </citation>
    <scope>NUCLEOTIDE SEQUENCE</scope>
    <source>
        <strain evidence="3">SMH2532-1</strain>
    </source>
</reference>
<evidence type="ECO:0000256" key="2">
    <source>
        <dbReference type="SAM" id="SignalP"/>
    </source>
</evidence>
<gene>
    <name evidence="3" type="ORF">B0T16DRAFT_415041</name>
</gene>
<feature type="region of interest" description="Disordered" evidence="1">
    <location>
        <begin position="71"/>
        <end position="96"/>
    </location>
</feature>
<evidence type="ECO:0000313" key="4">
    <source>
        <dbReference type="Proteomes" id="UP001174936"/>
    </source>
</evidence>
<dbReference type="Proteomes" id="UP001174936">
    <property type="component" value="Unassembled WGS sequence"/>
</dbReference>